<feature type="region of interest" description="Disordered" evidence="1">
    <location>
        <begin position="128"/>
        <end position="179"/>
    </location>
</feature>
<evidence type="ECO:0000313" key="3">
    <source>
        <dbReference type="Proteomes" id="UP001149165"/>
    </source>
</evidence>
<organism evidence="2 3">
    <name type="scientific">Penicillium angulare</name>
    <dbReference type="NCBI Taxonomy" id="116970"/>
    <lineage>
        <taxon>Eukaryota</taxon>
        <taxon>Fungi</taxon>
        <taxon>Dikarya</taxon>
        <taxon>Ascomycota</taxon>
        <taxon>Pezizomycotina</taxon>
        <taxon>Eurotiomycetes</taxon>
        <taxon>Eurotiomycetidae</taxon>
        <taxon>Eurotiales</taxon>
        <taxon>Aspergillaceae</taxon>
        <taxon>Penicillium</taxon>
    </lineage>
</organism>
<comment type="caution">
    <text evidence="2">The sequence shown here is derived from an EMBL/GenBank/DDBJ whole genome shotgun (WGS) entry which is preliminary data.</text>
</comment>
<feature type="compositionally biased region" description="Basic and acidic residues" evidence="1">
    <location>
        <begin position="143"/>
        <end position="167"/>
    </location>
</feature>
<evidence type="ECO:0000256" key="1">
    <source>
        <dbReference type="SAM" id="MobiDB-lite"/>
    </source>
</evidence>
<dbReference type="Proteomes" id="UP001149165">
    <property type="component" value="Unassembled WGS sequence"/>
</dbReference>
<accession>A0A9W9FBT5</accession>
<reference evidence="2" key="1">
    <citation type="submission" date="2022-11" db="EMBL/GenBank/DDBJ databases">
        <authorList>
            <person name="Petersen C."/>
        </authorList>
    </citation>
    <scope>NUCLEOTIDE SEQUENCE</scope>
    <source>
        <strain evidence="2">IBT 30069</strain>
    </source>
</reference>
<dbReference type="OrthoDB" id="4351113at2759"/>
<feature type="region of interest" description="Disordered" evidence="1">
    <location>
        <begin position="193"/>
        <end position="223"/>
    </location>
</feature>
<proteinExistence type="predicted"/>
<evidence type="ECO:0000313" key="2">
    <source>
        <dbReference type="EMBL" id="KAJ5097287.1"/>
    </source>
</evidence>
<sequence length="223" mass="25387">MVLLVSPKVRGRGLFSILRSFLSRRRQFHDPQPSSAEQPQHEIEAMNFPIPEKHVAPRRDTPCTNFDDTDSIVNQLAVLAATIRAPREDTRSSSSSAKTTQSEARLEARLEKEQEIGDSFLYLRSLITVSQTPEPKPNSKTNSKPEREQEQERVSEPETDSKSDSHPPLRRKRASSRLSLRLEIPPLQFTPKVLCKPKPSPRYTTVPPIYSPKPISIRPEVRF</sequence>
<gene>
    <name evidence="2" type="ORF">N7456_008008</name>
</gene>
<reference evidence="2" key="2">
    <citation type="journal article" date="2023" name="IMA Fungus">
        <title>Comparative genomic study of the Penicillium genus elucidates a diverse pangenome and 15 lateral gene transfer events.</title>
        <authorList>
            <person name="Petersen C."/>
            <person name="Sorensen T."/>
            <person name="Nielsen M.R."/>
            <person name="Sondergaard T.E."/>
            <person name="Sorensen J.L."/>
            <person name="Fitzpatrick D.A."/>
            <person name="Frisvad J.C."/>
            <person name="Nielsen K.L."/>
        </authorList>
    </citation>
    <scope>NUCLEOTIDE SEQUENCE</scope>
    <source>
        <strain evidence="2">IBT 30069</strain>
    </source>
</reference>
<protein>
    <submittedName>
        <fullName evidence="2">Uncharacterized protein</fullName>
    </submittedName>
</protein>
<keyword evidence="3" id="KW-1185">Reference proteome</keyword>
<name>A0A9W9FBT5_9EURO</name>
<dbReference type="AlphaFoldDB" id="A0A9W9FBT5"/>
<feature type="region of interest" description="Disordered" evidence="1">
    <location>
        <begin position="84"/>
        <end position="106"/>
    </location>
</feature>
<dbReference type="EMBL" id="JAPQKH010000005">
    <property type="protein sequence ID" value="KAJ5097287.1"/>
    <property type="molecule type" value="Genomic_DNA"/>
</dbReference>
<feature type="compositionally biased region" description="Polar residues" evidence="1">
    <location>
        <begin position="128"/>
        <end position="142"/>
    </location>
</feature>